<proteinExistence type="predicted"/>
<evidence type="ECO:0000256" key="1">
    <source>
        <dbReference type="SAM" id="MobiDB-lite"/>
    </source>
</evidence>
<comment type="caution">
    <text evidence="2">The sequence shown here is derived from an EMBL/GenBank/DDBJ whole genome shotgun (WGS) entry which is preliminary data.</text>
</comment>
<gene>
    <name evidence="2" type="ORF">CVIRNUC_003485</name>
</gene>
<dbReference type="EMBL" id="CAUYUE010000004">
    <property type="protein sequence ID" value="CAK0767678.1"/>
    <property type="molecule type" value="Genomic_DNA"/>
</dbReference>
<keyword evidence="3" id="KW-1185">Reference proteome</keyword>
<accession>A0AAV1I1G4</accession>
<organism evidence="2 3">
    <name type="scientific">Coccomyxa viridis</name>
    <dbReference type="NCBI Taxonomy" id="1274662"/>
    <lineage>
        <taxon>Eukaryota</taxon>
        <taxon>Viridiplantae</taxon>
        <taxon>Chlorophyta</taxon>
        <taxon>core chlorophytes</taxon>
        <taxon>Trebouxiophyceae</taxon>
        <taxon>Trebouxiophyceae incertae sedis</taxon>
        <taxon>Coccomyxaceae</taxon>
        <taxon>Coccomyxa</taxon>
    </lineage>
</organism>
<reference evidence="2 3" key="1">
    <citation type="submission" date="2023-10" db="EMBL/GenBank/DDBJ databases">
        <authorList>
            <person name="Maclean D."/>
            <person name="Macfadyen A."/>
        </authorList>
    </citation>
    <scope>NUCLEOTIDE SEQUENCE [LARGE SCALE GENOMIC DNA]</scope>
</reference>
<dbReference type="Proteomes" id="UP001314263">
    <property type="component" value="Unassembled WGS sequence"/>
</dbReference>
<dbReference type="AlphaFoldDB" id="A0AAV1I1G4"/>
<feature type="compositionally biased region" description="Low complexity" evidence="1">
    <location>
        <begin position="133"/>
        <end position="143"/>
    </location>
</feature>
<name>A0AAV1I1G4_9CHLO</name>
<sequence length="270" mass="30874">MSTFRCRALKSKSNAGRETLHSKHLDILKGFRSTKKQVVASRRHLDELRKRLIDVEGQDTSPEQVARVLDLRDEIRLNEGELQRLERNEDEDKYYLANSDLIYKYFQTASAGPDEAPKSDAGNKRSVVDFWQPETESTPTDDTPTPHKRRNQGLEDFGVERKENSNRAKVYDAYMSNVDPTHIISVERIKEEFCPECECEMSTNTQEGLSECLTCGHSVLIKVDSDKKSFKEATNTDMTYVAYKRINHFESNQEWNSGLKVCVPLVACAA</sequence>
<feature type="region of interest" description="Disordered" evidence="1">
    <location>
        <begin position="130"/>
        <end position="162"/>
    </location>
</feature>
<evidence type="ECO:0000313" key="2">
    <source>
        <dbReference type="EMBL" id="CAK0767678.1"/>
    </source>
</evidence>
<protein>
    <submittedName>
        <fullName evidence="2">Uncharacterized protein</fullName>
    </submittedName>
</protein>
<evidence type="ECO:0000313" key="3">
    <source>
        <dbReference type="Proteomes" id="UP001314263"/>
    </source>
</evidence>